<keyword evidence="1" id="KW-1133">Transmembrane helix</keyword>
<sequence>MNFLRSLLTNHPLANIAFVVVILMGLLSYLSMPREQDPEINFNWVTITTALPGASAEDIEQLVTNPLEDAIAGVADVRFVTSTSRETVSSILVRFHEISPRVFSQRMNDLRREIQNAATAELPPEANDPRVMEITSSSGFPTATVQLIGLANDETLRLNGRRIQDDMERITGIDQVFASGLRDPVLRVSPDPVALAALGLTATDVADTLRLWWRDSSAGTLKTEDGAWSVSVRGVLLDPAQLASLPVLSPSRPGASARLGDVARIERDRALASQLASVNGQPAISLPFTKTAGTNTLELVERVGAYIEAQNPTLALSGLRLELSDDQTVPTREAIGIMQTNALYGMLLVLAVCWLFLGSRIGALVALGIPFSLMGTFALLAPLGYTLNISVLLGVVIALGMLVDDAVVVAESIYYRIERGQKALQASLDGIAEVWKPVLASVATTMAAFMPLMLLPGIVGDFMFIIPFVVTLALAISLIQAFWMLPVHIQLVGMRLERAPSRMQLWRNAFNRSIRLRYAQWLAYVLRRPKRFSALALAIIGLAVALYAVGVVRVQFFAFDPIRAFYVNVNMPANATLEQTLAATETVEQAVRARLQGVGPADAGHEARSVSSTAGLMFTEAEPVYGDNFGQIFVSLNPRTGDAREVQEVVDAMRDYIEALDTPGDKSFFIFTGGPPTGMPINIRVRGDDFDQIQRAAEDIKELVRAIPGTKDVQDDNLPGRPLLQLSLRHDTLRELGLSAQQATRLVRLAVDGETVAFTRVGGDRIELKVRSSSALGLRQDPAELLNEPVALPNGQIARLGTLVEVQVQPGRGAIRHYNLRRTVTVQANLNRELTDTREANQIVKAGWERIRAQHPGIDLDFTGELEDIEESLDAMGVLFLFGIGLIYLILAAQFRSYFQPLMVLVAVPLAFAGVAFGLAISGNPLSLYTLYGVIALGGIAVNSAIVLIDAANERLRAGMSVLHATLYAARRRVVPVIITSSTTIGGLASLAFGLGGESLLWGPVAASIVYGLAVSTVLTLFVVPLLYHTFMRYSPLSRSGAAAPAP</sequence>
<reference evidence="2 3" key="1">
    <citation type="journal article" date="2014" name="Nat. Commun.">
        <title>Physiological and genomic features of highly alkaliphilic hydrogen-utilizing Betaproteobacteria from a continental serpentinizing site.</title>
        <authorList>
            <person name="Suzuki S."/>
            <person name="Kuenen J.G."/>
            <person name="Schipper K."/>
            <person name="van der Velde S."/>
            <person name="Ishii S."/>
            <person name="Wu A."/>
            <person name="Sorokin D.Y."/>
            <person name="Tenney A."/>
            <person name="Meng X.Y."/>
            <person name="Morrill P.L."/>
            <person name="Kamagata Y."/>
            <person name="Muyzer G."/>
            <person name="Nealson K.H."/>
        </authorList>
    </citation>
    <scope>NUCLEOTIDE SEQUENCE [LARGE SCALE GENOMIC DNA]</scope>
    <source>
        <strain evidence="2 3">A1</strain>
    </source>
</reference>
<dbReference type="STRING" id="1458425.SRAA_0597"/>
<dbReference type="Gene3D" id="3.30.70.1320">
    <property type="entry name" value="Multidrug efflux transporter AcrB pore domain like"/>
    <property type="match status" value="1"/>
</dbReference>
<dbReference type="HOGENOM" id="CLU_002755_1_2_4"/>
<dbReference type="RefSeq" id="WP_045530863.1">
    <property type="nucleotide sequence ID" value="NZ_AP014568.1"/>
</dbReference>
<dbReference type="Gene3D" id="3.30.70.1430">
    <property type="entry name" value="Multidrug efflux transporter AcrB pore domain"/>
    <property type="match status" value="2"/>
</dbReference>
<dbReference type="SUPFAM" id="SSF82714">
    <property type="entry name" value="Multidrug efflux transporter AcrB TolC docking domain, DN and DC subdomains"/>
    <property type="match status" value="2"/>
</dbReference>
<dbReference type="Proteomes" id="UP000067461">
    <property type="component" value="Chromosome"/>
</dbReference>
<feature type="transmembrane region" description="Helical" evidence="1">
    <location>
        <begin position="334"/>
        <end position="357"/>
    </location>
</feature>
<evidence type="ECO:0000313" key="2">
    <source>
        <dbReference type="EMBL" id="BAO80451.1"/>
    </source>
</evidence>
<feature type="transmembrane region" description="Helical" evidence="1">
    <location>
        <begin position="12"/>
        <end position="32"/>
    </location>
</feature>
<feature type="transmembrane region" description="Helical" evidence="1">
    <location>
        <begin position="532"/>
        <end position="552"/>
    </location>
</feature>
<dbReference type="Gene3D" id="3.30.70.1440">
    <property type="entry name" value="Multidrug efflux transporter AcrB pore domain"/>
    <property type="match status" value="1"/>
</dbReference>
<dbReference type="GO" id="GO:0042910">
    <property type="term" value="F:xenobiotic transmembrane transporter activity"/>
    <property type="evidence" value="ECO:0007669"/>
    <property type="project" value="TreeGrafter"/>
</dbReference>
<keyword evidence="3" id="KW-1185">Reference proteome</keyword>
<gene>
    <name evidence="2" type="ORF">SRAA_0597</name>
</gene>
<dbReference type="GO" id="GO:0005886">
    <property type="term" value="C:plasma membrane"/>
    <property type="evidence" value="ECO:0007669"/>
    <property type="project" value="TreeGrafter"/>
</dbReference>
<dbReference type="Pfam" id="PF00873">
    <property type="entry name" value="ACR_tran"/>
    <property type="match status" value="1"/>
</dbReference>
<protein>
    <submittedName>
        <fullName evidence="2">Cation/multidrug efflux pump</fullName>
    </submittedName>
</protein>
<name>A0A060NFX4_9BURK</name>
<evidence type="ECO:0000313" key="3">
    <source>
        <dbReference type="Proteomes" id="UP000067461"/>
    </source>
</evidence>
<dbReference type="KEGG" id="cbaa:SRAA_0597"/>
<dbReference type="PRINTS" id="PR00702">
    <property type="entry name" value="ACRIFLAVINRP"/>
</dbReference>
<feature type="transmembrane region" description="Helical" evidence="1">
    <location>
        <begin position="875"/>
        <end position="895"/>
    </location>
</feature>
<dbReference type="OrthoDB" id="9042683at2"/>
<dbReference type="Gene3D" id="1.20.1640.10">
    <property type="entry name" value="Multidrug efflux transporter AcrB transmembrane domain"/>
    <property type="match status" value="2"/>
</dbReference>
<feature type="transmembrane region" description="Helical" evidence="1">
    <location>
        <begin position="902"/>
        <end position="923"/>
    </location>
</feature>
<proteinExistence type="predicted"/>
<dbReference type="EMBL" id="AP014568">
    <property type="protein sequence ID" value="BAO80451.1"/>
    <property type="molecule type" value="Genomic_DNA"/>
</dbReference>
<dbReference type="Gene3D" id="3.30.2090.10">
    <property type="entry name" value="Multidrug efflux transporter AcrB TolC docking domain, DN and DC subdomains"/>
    <property type="match status" value="2"/>
</dbReference>
<feature type="transmembrane region" description="Helical" evidence="1">
    <location>
        <begin position="974"/>
        <end position="995"/>
    </location>
</feature>
<dbReference type="SUPFAM" id="SSF82693">
    <property type="entry name" value="Multidrug efflux transporter AcrB pore domain, PN1, PN2, PC1 and PC2 subdomains"/>
    <property type="match status" value="3"/>
</dbReference>
<evidence type="ECO:0000256" key="1">
    <source>
        <dbReference type="SAM" id="Phobius"/>
    </source>
</evidence>
<organism evidence="2 3">
    <name type="scientific">Serpentinimonas raichei</name>
    <dbReference type="NCBI Taxonomy" id="1458425"/>
    <lineage>
        <taxon>Bacteria</taxon>
        <taxon>Pseudomonadati</taxon>
        <taxon>Pseudomonadota</taxon>
        <taxon>Betaproteobacteria</taxon>
        <taxon>Burkholderiales</taxon>
        <taxon>Comamonadaceae</taxon>
        <taxon>Serpentinimonas</taxon>
    </lineage>
</organism>
<keyword evidence="1" id="KW-0472">Membrane</keyword>
<keyword evidence="1" id="KW-0812">Transmembrane</keyword>
<feature type="transmembrane region" description="Helical" evidence="1">
    <location>
        <begin position="464"/>
        <end position="485"/>
    </location>
</feature>
<feature type="transmembrane region" description="Helical" evidence="1">
    <location>
        <begin position="391"/>
        <end position="417"/>
    </location>
</feature>
<feature type="transmembrane region" description="Helical" evidence="1">
    <location>
        <begin position="364"/>
        <end position="385"/>
    </location>
</feature>
<dbReference type="SUPFAM" id="SSF82866">
    <property type="entry name" value="Multidrug efflux transporter AcrB transmembrane domain"/>
    <property type="match status" value="2"/>
</dbReference>
<dbReference type="InterPro" id="IPR027463">
    <property type="entry name" value="AcrB_DN_DC_subdom"/>
</dbReference>
<feature type="transmembrane region" description="Helical" evidence="1">
    <location>
        <begin position="929"/>
        <end position="953"/>
    </location>
</feature>
<dbReference type="AlphaFoldDB" id="A0A060NFX4"/>
<accession>A0A060NFX4</accession>
<feature type="transmembrane region" description="Helical" evidence="1">
    <location>
        <begin position="1001"/>
        <end position="1028"/>
    </location>
</feature>
<dbReference type="InterPro" id="IPR001036">
    <property type="entry name" value="Acrflvin-R"/>
</dbReference>
<feature type="transmembrane region" description="Helical" evidence="1">
    <location>
        <begin position="438"/>
        <end position="458"/>
    </location>
</feature>